<feature type="modified residue" description="Phosphohistidine" evidence="12">
    <location>
        <position position="58"/>
    </location>
</feature>
<dbReference type="InterPro" id="IPR003594">
    <property type="entry name" value="HATPase_dom"/>
</dbReference>
<keyword evidence="7" id="KW-0547">Nucleotide-binding</keyword>
<evidence type="ECO:0000256" key="8">
    <source>
        <dbReference type="ARBA" id="ARBA00022777"/>
    </source>
</evidence>
<dbReference type="InterPro" id="IPR008207">
    <property type="entry name" value="Sig_transdc_His_kin_Hpt_dom"/>
</dbReference>
<feature type="domain" description="CheW-like" evidence="15">
    <location>
        <begin position="528"/>
        <end position="663"/>
    </location>
</feature>
<evidence type="ECO:0000313" key="17">
    <source>
        <dbReference type="EMBL" id="OGI44435.1"/>
    </source>
</evidence>
<dbReference type="SUPFAM" id="SSF50341">
    <property type="entry name" value="CheW-like"/>
    <property type="match status" value="1"/>
</dbReference>
<dbReference type="InterPro" id="IPR036097">
    <property type="entry name" value="HisK_dim/P_sf"/>
</dbReference>
<dbReference type="InterPro" id="IPR051315">
    <property type="entry name" value="Bact_Chemotaxis_CheA"/>
</dbReference>
<dbReference type="SMART" id="SM00387">
    <property type="entry name" value="HATPase_c"/>
    <property type="match status" value="1"/>
</dbReference>
<dbReference type="Gene3D" id="2.30.30.40">
    <property type="entry name" value="SH3 Domains"/>
    <property type="match status" value="1"/>
</dbReference>
<dbReference type="EC" id="2.7.13.3" evidence="2"/>
<keyword evidence="4" id="KW-0145">Chemotaxis</keyword>
<dbReference type="Gene3D" id="1.10.287.560">
    <property type="entry name" value="Histidine kinase CheA-like, homodimeric domain"/>
    <property type="match status" value="1"/>
</dbReference>
<dbReference type="InterPro" id="IPR005467">
    <property type="entry name" value="His_kinase_dom"/>
</dbReference>
<evidence type="ECO:0000256" key="11">
    <source>
        <dbReference type="ARBA" id="ARBA00035100"/>
    </source>
</evidence>
<dbReference type="SMART" id="SM00260">
    <property type="entry name" value="CheW"/>
    <property type="match status" value="1"/>
</dbReference>
<dbReference type="SUPFAM" id="SSF55874">
    <property type="entry name" value="ATPase domain of HSP90 chaperone/DNA topoisomerase II/histidine kinase"/>
    <property type="match status" value="1"/>
</dbReference>
<dbReference type="SMART" id="SM01231">
    <property type="entry name" value="H-kinase_dim"/>
    <property type="match status" value="1"/>
</dbReference>
<evidence type="ECO:0000256" key="3">
    <source>
        <dbReference type="ARBA" id="ARBA00021495"/>
    </source>
</evidence>
<feature type="domain" description="Histidine kinase" evidence="14">
    <location>
        <begin position="314"/>
        <end position="526"/>
    </location>
</feature>
<dbReference type="Pfam" id="PF02518">
    <property type="entry name" value="HATPase_c"/>
    <property type="match status" value="1"/>
</dbReference>
<evidence type="ECO:0000256" key="13">
    <source>
        <dbReference type="SAM" id="MobiDB-lite"/>
    </source>
</evidence>
<evidence type="ECO:0000256" key="4">
    <source>
        <dbReference type="ARBA" id="ARBA00022500"/>
    </source>
</evidence>
<organism evidence="17 18">
    <name type="scientific">Candidatus Muproteobacteria bacterium RBG_16_65_31</name>
    <dbReference type="NCBI Taxonomy" id="1817759"/>
    <lineage>
        <taxon>Bacteria</taxon>
        <taxon>Pseudomonadati</taxon>
        <taxon>Pseudomonadota</taxon>
        <taxon>Candidatus Muproteobacteria</taxon>
    </lineage>
</organism>
<reference evidence="17 18" key="1">
    <citation type="journal article" date="2016" name="Nat. Commun.">
        <title>Thousands of microbial genomes shed light on interconnected biogeochemical processes in an aquifer system.</title>
        <authorList>
            <person name="Anantharaman K."/>
            <person name="Brown C.T."/>
            <person name="Hug L.A."/>
            <person name="Sharon I."/>
            <person name="Castelle C.J."/>
            <person name="Probst A.J."/>
            <person name="Thomas B.C."/>
            <person name="Singh A."/>
            <person name="Wilkins M.J."/>
            <person name="Karaoz U."/>
            <person name="Brodie E.L."/>
            <person name="Williams K.H."/>
            <person name="Hubbard S.S."/>
            <person name="Banfield J.F."/>
        </authorList>
    </citation>
    <scope>NUCLEOTIDE SEQUENCE [LARGE SCALE GENOMIC DNA]</scope>
</reference>
<dbReference type="InterPro" id="IPR036061">
    <property type="entry name" value="CheW-like_dom_sf"/>
</dbReference>
<evidence type="ECO:0000256" key="9">
    <source>
        <dbReference type="ARBA" id="ARBA00022840"/>
    </source>
</evidence>
<keyword evidence="6" id="KW-0808">Transferase</keyword>
<feature type="region of interest" description="Disordered" evidence="13">
    <location>
        <begin position="251"/>
        <end position="271"/>
    </location>
</feature>
<comment type="caution">
    <text evidence="17">The sequence shown here is derived from an EMBL/GenBank/DDBJ whole genome shotgun (WGS) entry which is preliminary data.</text>
</comment>
<sequence>MAIDIRQFHQTFLEESLDGLARMEALLLRLEQDLAHAPAEAVHDADPETLNTIFRVVHSIKGSSGTFGFRDITDFAHVLESLLDIMREGRVGVTRELINLLLKAGDGLRRLLTAAQTHAPVDEPMIQALRGEIEALLSGGVRDRRPARTNDPAATGAGNSAGPWHIAFRPKQHLFKTGNDPLRILRELEGLGKLRVQAETDGLPAWGQLDPETCYLAWRIDLAGDAPRAAVAEAFAWVSDDCQLEIVPAPARRPQAPDPKPHAPEADHPHDAAEGRVNSIRVNIPKVDALVNTVGELVITQAMLGQIANNFTPDKLPILLTGLAQLERNLRELQDSVMSIRMVPLGFIFGRLPRLVRDMCQRLGKNVEIRIGGERTELDKTVIERISDPILHIIRNCMDHGIEAPAARRAAGKPEIAHIRLDAYQKGGNVMIEIEDDGRGLQREKIHAEAVKRGLIHADTPMDAEHMDHMIFVPGFSTAEVINDISGRGVGMDVVHNNITDLGGNVEVASEPGKGTRFAIRLPLTLAILEGLSVVVGTQTFILPLVSITESIRLGQGGLSRLPGGGEVFMLREEYLPLIRLHERFDIAPRSTNVADGIIVVVEAEGRRVGLFVDDLLGQQQVVIKSLETNYRKIDGIAAATIMSDGTVALILDVGSLTRAARAGAGRRFRGTDAAAPVLEERGAGGAMH</sequence>
<dbReference type="CDD" id="cd00731">
    <property type="entry name" value="CheA_reg"/>
    <property type="match status" value="1"/>
</dbReference>
<evidence type="ECO:0000259" key="15">
    <source>
        <dbReference type="PROSITE" id="PS50851"/>
    </source>
</evidence>
<dbReference type="GO" id="GO:0000155">
    <property type="term" value="F:phosphorelay sensor kinase activity"/>
    <property type="evidence" value="ECO:0007669"/>
    <property type="project" value="InterPro"/>
</dbReference>
<dbReference type="Pfam" id="PF02895">
    <property type="entry name" value="H-kinase_dim"/>
    <property type="match status" value="1"/>
</dbReference>
<dbReference type="GO" id="GO:0005737">
    <property type="term" value="C:cytoplasm"/>
    <property type="evidence" value="ECO:0007669"/>
    <property type="project" value="InterPro"/>
</dbReference>
<evidence type="ECO:0000256" key="10">
    <source>
        <dbReference type="ARBA" id="ARBA00023012"/>
    </source>
</evidence>
<evidence type="ECO:0000256" key="5">
    <source>
        <dbReference type="ARBA" id="ARBA00022553"/>
    </source>
</evidence>
<comment type="catalytic activity">
    <reaction evidence="1">
        <text>ATP + protein L-histidine = ADP + protein N-phospho-L-histidine.</text>
        <dbReference type="EC" id="2.7.13.3"/>
    </reaction>
</comment>
<keyword evidence="10" id="KW-0902">Two-component regulatory system</keyword>
<dbReference type="Pfam" id="PF01584">
    <property type="entry name" value="CheW"/>
    <property type="match status" value="1"/>
</dbReference>
<evidence type="ECO:0000256" key="6">
    <source>
        <dbReference type="ARBA" id="ARBA00022679"/>
    </source>
</evidence>
<dbReference type="PRINTS" id="PR00344">
    <property type="entry name" value="BCTRLSENSOR"/>
</dbReference>
<dbReference type="PANTHER" id="PTHR43395:SF10">
    <property type="entry name" value="CHEMOTAXIS PROTEIN CHEA"/>
    <property type="match status" value="1"/>
</dbReference>
<name>A0A1F6TH82_9PROT</name>
<evidence type="ECO:0000256" key="1">
    <source>
        <dbReference type="ARBA" id="ARBA00000085"/>
    </source>
</evidence>
<dbReference type="InterPro" id="IPR036641">
    <property type="entry name" value="HPT_dom_sf"/>
</dbReference>
<dbReference type="InterPro" id="IPR036890">
    <property type="entry name" value="HATPase_C_sf"/>
</dbReference>
<dbReference type="InterPro" id="IPR037006">
    <property type="entry name" value="CheA-like_homodim_sf"/>
</dbReference>
<dbReference type="SUPFAM" id="SSF47384">
    <property type="entry name" value="Homodimeric domain of signal transducing histidine kinase"/>
    <property type="match status" value="1"/>
</dbReference>
<evidence type="ECO:0000259" key="16">
    <source>
        <dbReference type="PROSITE" id="PS50894"/>
    </source>
</evidence>
<protein>
    <recommendedName>
        <fullName evidence="3">Chemotaxis protein CheA</fullName>
        <ecNumber evidence="2">2.7.13.3</ecNumber>
    </recommendedName>
</protein>
<proteinExistence type="predicted"/>
<evidence type="ECO:0000256" key="7">
    <source>
        <dbReference type="ARBA" id="ARBA00022741"/>
    </source>
</evidence>
<evidence type="ECO:0000256" key="2">
    <source>
        <dbReference type="ARBA" id="ARBA00012438"/>
    </source>
</evidence>
<evidence type="ECO:0000259" key="14">
    <source>
        <dbReference type="PROSITE" id="PS50109"/>
    </source>
</evidence>
<dbReference type="PROSITE" id="PS50109">
    <property type="entry name" value="HIS_KIN"/>
    <property type="match status" value="1"/>
</dbReference>
<dbReference type="Gene3D" id="1.20.120.160">
    <property type="entry name" value="HPT domain"/>
    <property type="match status" value="1"/>
</dbReference>
<comment type="function">
    <text evidence="11">Involved in the transmission of sensory signals from the chemoreceptors to the flagellar motors. CheA is autophosphorylated; it can transfer its phosphate group to either CheB or CheY.</text>
</comment>
<dbReference type="PROSITE" id="PS50894">
    <property type="entry name" value="HPT"/>
    <property type="match status" value="1"/>
</dbReference>
<dbReference type="PANTHER" id="PTHR43395">
    <property type="entry name" value="SENSOR HISTIDINE KINASE CHEA"/>
    <property type="match status" value="1"/>
</dbReference>
<dbReference type="InterPro" id="IPR004358">
    <property type="entry name" value="Sig_transdc_His_kin-like_C"/>
</dbReference>
<dbReference type="Pfam" id="PF01627">
    <property type="entry name" value="Hpt"/>
    <property type="match status" value="1"/>
</dbReference>
<feature type="domain" description="HPt" evidence="16">
    <location>
        <begin position="1"/>
        <end position="115"/>
    </location>
</feature>
<dbReference type="SUPFAM" id="SSF47226">
    <property type="entry name" value="Histidine-containing phosphotransfer domain, HPT domain"/>
    <property type="match status" value="1"/>
</dbReference>
<dbReference type="Proteomes" id="UP000179344">
    <property type="component" value="Unassembled WGS sequence"/>
</dbReference>
<evidence type="ECO:0000313" key="18">
    <source>
        <dbReference type="Proteomes" id="UP000179344"/>
    </source>
</evidence>
<dbReference type="FunFam" id="2.30.30.40:FF:000048">
    <property type="entry name" value="Chemotaxis protein CheA, putative"/>
    <property type="match status" value="1"/>
</dbReference>
<evidence type="ECO:0000256" key="12">
    <source>
        <dbReference type="PROSITE-ProRule" id="PRU00110"/>
    </source>
</evidence>
<keyword evidence="5 12" id="KW-0597">Phosphoprotein</keyword>
<dbReference type="Gene3D" id="3.30.565.10">
    <property type="entry name" value="Histidine kinase-like ATPase, C-terminal domain"/>
    <property type="match status" value="1"/>
</dbReference>
<dbReference type="PROSITE" id="PS50851">
    <property type="entry name" value="CHEW"/>
    <property type="match status" value="1"/>
</dbReference>
<dbReference type="AlphaFoldDB" id="A0A1F6TH82"/>
<dbReference type="GO" id="GO:0005524">
    <property type="term" value="F:ATP binding"/>
    <property type="evidence" value="ECO:0007669"/>
    <property type="project" value="UniProtKB-KW"/>
</dbReference>
<dbReference type="EMBL" id="MFST01000048">
    <property type="protein sequence ID" value="OGI44435.1"/>
    <property type="molecule type" value="Genomic_DNA"/>
</dbReference>
<dbReference type="InterPro" id="IPR002545">
    <property type="entry name" value="CheW-lke_dom"/>
</dbReference>
<dbReference type="InterPro" id="IPR004105">
    <property type="entry name" value="CheA-like_dim"/>
</dbReference>
<feature type="compositionally biased region" description="Basic and acidic residues" evidence="13">
    <location>
        <begin position="259"/>
        <end position="271"/>
    </location>
</feature>
<gene>
    <name evidence="17" type="ORF">A2V92_03430</name>
</gene>
<dbReference type="CDD" id="cd00088">
    <property type="entry name" value="HPT"/>
    <property type="match status" value="1"/>
</dbReference>
<dbReference type="FunFam" id="3.30.565.10:FF:000016">
    <property type="entry name" value="Chemotaxis protein CheA, putative"/>
    <property type="match status" value="1"/>
</dbReference>
<dbReference type="SMART" id="SM00073">
    <property type="entry name" value="HPT"/>
    <property type="match status" value="1"/>
</dbReference>
<dbReference type="CDD" id="cd16916">
    <property type="entry name" value="HATPase_CheA-like"/>
    <property type="match status" value="1"/>
</dbReference>
<accession>A0A1F6TH82</accession>
<dbReference type="GO" id="GO:0006935">
    <property type="term" value="P:chemotaxis"/>
    <property type="evidence" value="ECO:0007669"/>
    <property type="project" value="UniProtKB-KW"/>
</dbReference>
<keyword evidence="8" id="KW-0418">Kinase</keyword>
<keyword evidence="9" id="KW-0067">ATP-binding</keyword>